<evidence type="ECO:0000313" key="2">
    <source>
        <dbReference type="EMBL" id="CAG9566975.1"/>
    </source>
</evidence>
<reference evidence="2" key="1">
    <citation type="submission" date="2021-09" db="EMBL/GenBank/DDBJ databases">
        <authorList>
            <person name="Martin H S."/>
        </authorList>
    </citation>
    <scope>NUCLEOTIDE SEQUENCE</scope>
</reference>
<evidence type="ECO:0000313" key="3">
    <source>
        <dbReference type="Proteomes" id="UP000789524"/>
    </source>
</evidence>
<comment type="caution">
    <text evidence="2">The sequence shown here is derived from an EMBL/GenBank/DDBJ whole genome shotgun (WGS) entry which is preliminary data.</text>
</comment>
<sequence length="439" mass="49056">MERIDLLRVLREEVAPHPALEARPPPLALVRALSRRASLVAARQTWNKLLVLGVCKESSLKPDYITLLMRFKIAKSGPPHRRQAFFPKVGSFHTASFREAHRVPPTMGERRRCFQRLWFPQVNARSAAGPSKGGNFTCTPTAQAAPSPASSTPVDLSAPIRLKRGPKISQWDEELRKQTPPPTCTPVRSRLDDTLSETYEKEKKCGLSAAKGKSPSSALPFETPRSKSSTVLPELYDEPPPQGHRQFCDEFFIISTTKKYQTRTQSSHLPQILLPPDPLLVGNHYPNKIYNYEAAMKGDSENTNPFYGSSRGLGQFVDTRGVSCGGLDPKGAIGHYPRKPPMPTHCFVMSRSPVDWGGPIAPGFILSSWSAYGKQLARMLKKHSWRLQKKNYISSIQDGRLDLNLRPSRVYNTNLHGGPLYRTPTGPRLRLRKNDNCAC</sequence>
<name>A0A8J2QPZ4_9NEOP</name>
<dbReference type="EMBL" id="CAKASE010000057">
    <property type="protein sequence ID" value="CAG9566975.1"/>
    <property type="molecule type" value="Genomic_DNA"/>
</dbReference>
<evidence type="ECO:0000256" key="1">
    <source>
        <dbReference type="SAM" id="MobiDB-lite"/>
    </source>
</evidence>
<proteinExistence type="predicted"/>
<keyword evidence="3" id="KW-1185">Reference proteome</keyword>
<accession>A0A8J2QPZ4</accession>
<feature type="region of interest" description="Disordered" evidence="1">
    <location>
        <begin position="206"/>
        <end position="232"/>
    </location>
</feature>
<gene>
    <name evidence="2" type="ORF">DCHRY22_LOCUS7536</name>
</gene>
<organism evidence="2 3">
    <name type="scientific">Danaus chrysippus</name>
    <name type="common">African queen</name>
    <dbReference type="NCBI Taxonomy" id="151541"/>
    <lineage>
        <taxon>Eukaryota</taxon>
        <taxon>Metazoa</taxon>
        <taxon>Ecdysozoa</taxon>
        <taxon>Arthropoda</taxon>
        <taxon>Hexapoda</taxon>
        <taxon>Insecta</taxon>
        <taxon>Pterygota</taxon>
        <taxon>Neoptera</taxon>
        <taxon>Endopterygota</taxon>
        <taxon>Lepidoptera</taxon>
        <taxon>Glossata</taxon>
        <taxon>Ditrysia</taxon>
        <taxon>Papilionoidea</taxon>
        <taxon>Nymphalidae</taxon>
        <taxon>Danainae</taxon>
        <taxon>Danaini</taxon>
        <taxon>Danaina</taxon>
        <taxon>Danaus</taxon>
        <taxon>Anosia</taxon>
    </lineage>
</organism>
<protein>
    <submittedName>
        <fullName evidence="2">(African queen) hypothetical protein</fullName>
    </submittedName>
</protein>
<dbReference type="AlphaFoldDB" id="A0A8J2QPZ4"/>
<dbReference type="Proteomes" id="UP000789524">
    <property type="component" value="Unassembled WGS sequence"/>
</dbReference>